<dbReference type="Gene3D" id="3.30.565.10">
    <property type="entry name" value="Histidine kinase-like ATPase, C-terminal domain"/>
    <property type="match status" value="1"/>
</dbReference>
<keyword evidence="7" id="KW-0808">Transferase</keyword>
<dbReference type="Proteomes" id="UP000462362">
    <property type="component" value="Unassembled WGS sequence"/>
</dbReference>
<dbReference type="InterPro" id="IPR050980">
    <property type="entry name" value="2C_sensor_his_kinase"/>
</dbReference>
<dbReference type="CDD" id="cd00082">
    <property type="entry name" value="HisKA"/>
    <property type="match status" value="1"/>
</dbReference>
<reference evidence="15 16" key="1">
    <citation type="journal article" date="2019" name="Nat. Med.">
        <title>A library of human gut bacterial isolates paired with longitudinal multiomics data enables mechanistic microbiome research.</title>
        <authorList>
            <person name="Poyet M."/>
            <person name="Groussin M."/>
            <person name="Gibbons S.M."/>
            <person name="Avila-Pacheco J."/>
            <person name="Jiang X."/>
            <person name="Kearney S.M."/>
            <person name="Perrotta A.R."/>
            <person name="Berdy B."/>
            <person name="Zhao S."/>
            <person name="Lieberman T.D."/>
            <person name="Swanson P.K."/>
            <person name="Smith M."/>
            <person name="Roesemann S."/>
            <person name="Alexander J.E."/>
            <person name="Rich S.A."/>
            <person name="Livny J."/>
            <person name="Vlamakis H."/>
            <person name="Clish C."/>
            <person name="Bullock K."/>
            <person name="Deik A."/>
            <person name="Scott J."/>
            <person name="Pierce K.A."/>
            <person name="Xavier R.J."/>
            <person name="Alm E.J."/>
        </authorList>
    </citation>
    <scope>NUCLEOTIDE SEQUENCE [LARGE SCALE GENOMIC DNA]</scope>
    <source>
        <strain evidence="15 16">BIOML-A2</strain>
    </source>
</reference>
<dbReference type="RefSeq" id="WP_008811043.1">
    <property type="nucleotide sequence ID" value="NZ_CALFDP010000021.1"/>
</dbReference>
<dbReference type="PANTHER" id="PTHR44936:SF5">
    <property type="entry name" value="SENSOR HISTIDINE KINASE ENVZ"/>
    <property type="match status" value="1"/>
</dbReference>
<dbReference type="AlphaFoldDB" id="A0A6I3S290"/>
<dbReference type="GO" id="GO:0005524">
    <property type="term" value="F:ATP binding"/>
    <property type="evidence" value="ECO:0007669"/>
    <property type="project" value="UniProtKB-KW"/>
</dbReference>
<keyword evidence="14" id="KW-0472">Membrane</keyword>
<dbReference type="GeneID" id="43349570"/>
<dbReference type="Pfam" id="PF02518">
    <property type="entry name" value="HATPase_c"/>
    <property type="match status" value="1"/>
</dbReference>
<evidence type="ECO:0000256" key="9">
    <source>
        <dbReference type="ARBA" id="ARBA00022741"/>
    </source>
</evidence>
<gene>
    <name evidence="15" type="ORF">GMD42_00880</name>
</gene>
<keyword evidence="10" id="KW-0418">Kinase</keyword>
<comment type="caution">
    <text evidence="15">The sequence shown here is derived from an EMBL/GenBank/DDBJ whole genome shotgun (WGS) entry which is preliminary data.</text>
</comment>
<evidence type="ECO:0000256" key="1">
    <source>
        <dbReference type="ARBA" id="ARBA00000085"/>
    </source>
</evidence>
<dbReference type="InterPro" id="IPR038421">
    <property type="entry name" value="RisS_PPD_sf"/>
</dbReference>
<evidence type="ECO:0000256" key="10">
    <source>
        <dbReference type="ARBA" id="ARBA00022777"/>
    </source>
</evidence>
<dbReference type="SMART" id="SM00388">
    <property type="entry name" value="HisKA"/>
    <property type="match status" value="1"/>
</dbReference>
<dbReference type="InterPro" id="IPR004358">
    <property type="entry name" value="Sig_transdc_His_kin-like_C"/>
</dbReference>
<dbReference type="SUPFAM" id="SSF47384">
    <property type="entry name" value="Homodimeric domain of signal transducing histidine kinase"/>
    <property type="match status" value="1"/>
</dbReference>
<proteinExistence type="predicted"/>
<dbReference type="PANTHER" id="PTHR44936">
    <property type="entry name" value="SENSOR PROTEIN CREC"/>
    <property type="match status" value="1"/>
</dbReference>
<comment type="subcellular location">
    <subcellularLocation>
        <location evidence="2">Cell inner membrane</location>
        <topology evidence="2">Multi-pass membrane protein</topology>
    </subcellularLocation>
</comment>
<dbReference type="GO" id="GO:0005886">
    <property type="term" value="C:plasma membrane"/>
    <property type="evidence" value="ECO:0007669"/>
    <property type="project" value="UniProtKB-SubCell"/>
</dbReference>
<evidence type="ECO:0000256" key="6">
    <source>
        <dbReference type="ARBA" id="ARBA00022553"/>
    </source>
</evidence>
<dbReference type="PROSITE" id="PS50885">
    <property type="entry name" value="HAMP"/>
    <property type="match status" value="1"/>
</dbReference>
<protein>
    <recommendedName>
        <fullName evidence="3">histidine kinase</fullName>
        <ecNumber evidence="3">2.7.13.3</ecNumber>
    </recommendedName>
</protein>
<dbReference type="SMART" id="SM00387">
    <property type="entry name" value="HATPase_c"/>
    <property type="match status" value="1"/>
</dbReference>
<dbReference type="Pfam" id="PF00672">
    <property type="entry name" value="HAMP"/>
    <property type="match status" value="1"/>
</dbReference>
<dbReference type="InterPro" id="IPR003594">
    <property type="entry name" value="HATPase_dom"/>
</dbReference>
<keyword evidence="11" id="KW-0067">ATP-binding</keyword>
<sequence>MADKAGKEGFGSQFFSGLFWKTFGALFILVLTSVCAWLYGLAVLNEAPRAQAASLRITAITTLTRYALISADTSYRFDLIMALAQREGLTILPKEPYDRIVPLESDSLNDLILDNVRSSLGKKTILAQSLNGIPGLWVSFEIDGDEYWIRAERTAENPRLGANWMFWFAGMLLICALFTVLLTSRLIDPLAKLSEYARELGRGVFPQPLPLDGPSEIREVNESFNVMVSDLKRLASDRELLLAGVSHDLRTPITRLRLEVELAPLSEETREAMCSDLDQMESIVKQFMAYVRQGEAELEVVNISDTVRHVIAANRVASQPDIQLLTSIEDGLEVRANPTDLARAVQNMIVNAGKYGRSSDGILRLSITLRYLKKRGAAELIVADDGKGLPESDLERVLRPFERGDTARGNASGTGLGLSIVNRVAKAGGGSVRLAQNIPNGLSVQMTIPVVPKASVVRKLTEGKETPEKAD</sequence>
<dbReference type="PRINTS" id="PR00344">
    <property type="entry name" value="BCTRLSENSOR"/>
</dbReference>
<keyword evidence="4" id="KW-1003">Cell membrane</keyword>
<dbReference type="SUPFAM" id="SSF158472">
    <property type="entry name" value="HAMP domain-like"/>
    <property type="match status" value="1"/>
</dbReference>
<comment type="catalytic activity">
    <reaction evidence="1">
        <text>ATP + protein L-histidine = ADP + protein N-phospho-L-histidine.</text>
        <dbReference type="EC" id="2.7.13.3"/>
    </reaction>
</comment>
<dbReference type="InterPro" id="IPR003661">
    <property type="entry name" value="HisK_dim/P_dom"/>
</dbReference>
<dbReference type="Pfam" id="PF16524">
    <property type="entry name" value="RisS_PPD"/>
    <property type="match status" value="1"/>
</dbReference>
<evidence type="ECO:0000313" key="15">
    <source>
        <dbReference type="EMBL" id="MTU42197.1"/>
    </source>
</evidence>
<evidence type="ECO:0000256" key="5">
    <source>
        <dbReference type="ARBA" id="ARBA00022519"/>
    </source>
</evidence>
<evidence type="ECO:0000256" key="8">
    <source>
        <dbReference type="ARBA" id="ARBA00022692"/>
    </source>
</evidence>
<dbReference type="InterPro" id="IPR005467">
    <property type="entry name" value="His_kinase_dom"/>
</dbReference>
<keyword evidence="6" id="KW-0597">Phosphoprotein</keyword>
<name>A0A6I3S290_9BURK</name>
<dbReference type="Pfam" id="PF00512">
    <property type="entry name" value="HisKA"/>
    <property type="match status" value="1"/>
</dbReference>
<keyword evidence="5" id="KW-0997">Cell inner membrane</keyword>
<evidence type="ECO:0000256" key="14">
    <source>
        <dbReference type="ARBA" id="ARBA00023136"/>
    </source>
</evidence>
<evidence type="ECO:0000256" key="11">
    <source>
        <dbReference type="ARBA" id="ARBA00022840"/>
    </source>
</evidence>
<evidence type="ECO:0000256" key="7">
    <source>
        <dbReference type="ARBA" id="ARBA00022679"/>
    </source>
</evidence>
<evidence type="ECO:0000256" key="12">
    <source>
        <dbReference type="ARBA" id="ARBA00022989"/>
    </source>
</evidence>
<dbReference type="EC" id="2.7.13.3" evidence="3"/>
<dbReference type="Gene3D" id="1.10.287.130">
    <property type="match status" value="1"/>
</dbReference>
<dbReference type="InterPro" id="IPR036097">
    <property type="entry name" value="HisK_dim/P_sf"/>
</dbReference>
<dbReference type="InterPro" id="IPR003660">
    <property type="entry name" value="HAMP_dom"/>
</dbReference>
<dbReference type="InterPro" id="IPR036890">
    <property type="entry name" value="HATPase_C_sf"/>
</dbReference>
<evidence type="ECO:0000256" key="2">
    <source>
        <dbReference type="ARBA" id="ARBA00004429"/>
    </source>
</evidence>
<keyword evidence="12" id="KW-1133">Transmembrane helix</keyword>
<keyword evidence="9" id="KW-0547">Nucleotide-binding</keyword>
<evidence type="ECO:0000313" key="16">
    <source>
        <dbReference type="Proteomes" id="UP000462362"/>
    </source>
</evidence>
<keyword evidence="13" id="KW-0902">Two-component regulatory system</keyword>
<dbReference type="InterPro" id="IPR032408">
    <property type="entry name" value="RisS_PPD"/>
</dbReference>
<accession>A0A6I3S290</accession>
<evidence type="ECO:0000256" key="13">
    <source>
        <dbReference type="ARBA" id="ARBA00023012"/>
    </source>
</evidence>
<dbReference type="PROSITE" id="PS50109">
    <property type="entry name" value="HIS_KIN"/>
    <property type="match status" value="1"/>
</dbReference>
<dbReference type="SMART" id="SM00304">
    <property type="entry name" value="HAMP"/>
    <property type="match status" value="1"/>
</dbReference>
<organism evidence="15 16">
    <name type="scientific">Parasutterella excrementihominis</name>
    <dbReference type="NCBI Taxonomy" id="487175"/>
    <lineage>
        <taxon>Bacteria</taxon>
        <taxon>Pseudomonadati</taxon>
        <taxon>Pseudomonadota</taxon>
        <taxon>Betaproteobacteria</taxon>
        <taxon>Burkholderiales</taxon>
        <taxon>Sutterellaceae</taxon>
        <taxon>Parasutterella</taxon>
    </lineage>
</organism>
<evidence type="ECO:0000256" key="4">
    <source>
        <dbReference type="ARBA" id="ARBA00022475"/>
    </source>
</evidence>
<dbReference type="GO" id="GO:0000155">
    <property type="term" value="F:phosphorelay sensor kinase activity"/>
    <property type="evidence" value="ECO:0007669"/>
    <property type="project" value="InterPro"/>
</dbReference>
<keyword evidence="8" id="KW-0812">Transmembrane</keyword>
<dbReference type="CDD" id="cd06225">
    <property type="entry name" value="HAMP"/>
    <property type="match status" value="1"/>
</dbReference>
<dbReference type="SUPFAM" id="SSF55874">
    <property type="entry name" value="ATPase domain of HSP90 chaperone/DNA topoisomerase II/histidine kinase"/>
    <property type="match status" value="1"/>
</dbReference>
<dbReference type="Gene3D" id="3.30.450.300">
    <property type="entry name" value="Sensor histidine kinase RisS, periplasmic domain"/>
    <property type="match status" value="1"/>
</dbReference>
<evidence type="ECO:0000256" key="3">
    <source>
        <dbReference type="ARBA" id="ARBA00012438"/>
    </source>
</evidence>
<dbReference type="EMBL" id="WNCL01000002">
    <property type="protein sequence ID" value="MTU42197.1"/>
    <property type="molecule type" value="Genomic_DNA"/>
</dbReference>